<protein>
    <submittedName>
        <fullName evidence="1">Uncharacterized protein</fullName>
    </submittedName>
</protein>
<evidence type="ECO:0000313" key="2">
    <source>
        <dbReference type="Proteomes" id="UP000516072"/>
    </source>
</evidence>
<keyword evidence="2" id="KW-1185">Reference proteome</keyword>
<organism evidence="1 2">
    <name type="scientific">Candidatus Nitrosacidococcus tergens</name>
    <dbReference type="NCBI Taxonomy" id="553981"/>
    <lineage>
        <taxon>Bacteria</taxon>
        <taxon>Pseudomonadati</taxon>
        <taxon>Pseudomonadota</taxon>
        <taxon>Gammaproteobacteria</taxon>
        <taxon>Chromatiales</taxon>
        <taxon>Chromatiaceae</taxon>
        <taxon>Candidatus Nitrosacidococcus</taxon>
    </lineage>
</organism>
<dbReference type="Proteomes" id="UP000516072">
    <property type="component" value="Chromosome"/>
</dbReference>
<dbReference type="EMBL" id="LR778175">
    <property type="protein sequence ID" value="CAB1276882.1"/>
    <property type="molecule type" value="Genomic_DNA"/>
</dbReference>
<evidence type="ECO:0000313" key="1">
    <source>
        <dbReference type="EMBL" id="CAB1276882.1"/>
    </source>
</evidence>
<proteinExistence type="predicted"/>
<accession>A0A7G1QAS4</accession>
<dbReference type="AlphaFoldDB" id="A0A7G1QAS4"/>
<gene>
    <name evidence="1" type="ORF">NSCAC_1392</name>
</gene>
<name>A0A7G1QAS4_9GAMM</name>
<dbReference type="KEGG" id="ntg:NSCAC_1392"/>
<reference evidence="1 2" key="1">
    <citation type="submission" date="2020-03" db="EMBL/GenBank/DDBJ databases">
        <authorList>
            <person name="Picone N."/>
        </authorList>
    </citation>
    <scope>NUCLEOTIDE SEQUENCE [LARGE SCALE GENOMIC DNA]</scope>
    <source>
        <strain evidence="1">NSCAC1</strain>
    </source>
</reference>
<sequence length="49" mass="5071">MDTPAPTINRAWPRACANNSLSGTFGKSFPSEITRSVGVDFAGGIGMPS</sequence>